<accession>A0A0Q3LZJ0</accession>
<name>A0A0Q3LZJ0_AMAAE</name>
<dbReference type="AlphaFoldDB" id="A0A0Q3LZJ0"/>
<comment type="caution">
    <text evidence="1">The sequence shown here is derived from an EMBL/GenBank/DDBJ whole genome shotgun (WGS) entry which is preliminary data.</text>
</comment>
<sequence length="137" mass="14801">MDAGAAVPSPQGRFAQSVVYGTQSNARRSMMNSGQSAFGQKTKCKSHFTKQKLKGTESQGVDVLNRLLRTLATSPVCFRYHPIRSQLLTEDQDKVVSRGSVQSRAGQAVTYPYTPAVTNPTKLPASVADSSPLSRLL</sequence>
<evidence type="ECO:0000313" key="1">
    <source>
        <dbReference type="EMBL" id="KQK75933.1"/>
    </source>
</evidence>
<organism evidence="1 2">
    <name type="scientific">Amazona aestiva</name>
    <name type="common">Blue-fronted Amazon parrot</name>
    <dbReference type="NCBI Taxonomy" id="12930"/>
    <lineage>
        <taxon>Eukaryota</taxon>
        <taxon>Metazoa</taxon>
        <taxon>Chordata</taxon>
        <taxon>Craniata</taxon>
        <taxon>Vertebrata</taxon>
        <taxon>Euteleostomi</taxon>
        <taxon>Archelosauria</taxon>
        <taxon>Archosauria</taxon>
        <taxon>Dinosauria</taxon>
        <taxon>Saurischia</taxon>
        <taxon>Theropoda</taxon>
        <taxon>Coelurosauria</taxon>
        <taxon>Aves</taxon>
        <taxon>Neognathae</taxon>
        <taxon>Neoaves</taxon>
        <taxon>Telluraves</taxon>
        <taxon>Australaves</taxon>
        <taxon>Psittaciformes</taxon>
        <taxon>Psittacidae</taxon>
        <taxon>Amazona</taxon>
    </lineage>
</organism>
<reference evidence="1 2" key="1">
    <citation type="submission" date="2015-10" db="EMBL/GenBank/DDBJ databases">
        <authorList>
            <person name="Gilbert D.G."/>
        </authorList>
    </citation>
    <scope>NUCLEOTIDE SEQUENCE [LARGE SCALE GENOMIC DNA]</scope>
    <source>
        <strain evidence="1">FVVF132</strain>
    </source>
</reference>
<gene>
    <name evidence="1" type="ORF">AAES_141102</name>
</gene>
<dbReference type="Proteomes" id="UP000051836">
    <property type="component" value="Unassembled WGS sequence"/>
</dbReference>
<keyword evidence="2" id="KW-1185">Reference proteome</keyword>
<proteinExistence type="predicted"/>
<dbReference type="EMBL" id="LMAW01002898">
    <property type="protein sequence ID" value="KQK75933.1"/>
    <property type="molecule type" value="Genomic_DNA"/>
</dbReference>
<evidence type="ECO:0000313" key="2">
    <source>
        <dbReference type="Proteomes" id="UP000051836"/>
    </source>
</evidence>
<protein>
    <submittedName>
        <fullName evidence="1">Uncharacterized protein</fullName>
    </submittedName>
</protein>